<keyword evidence="4" id="KW-0472">Membrane</keyword>
<keyword evidence="2 3" id="KW-0802">TPR repeat</keyword>
<protein>
    <submittedName>
        <fullName evidence="5">Tetratricopeptide repeat protein</fullName>
    </submittedName>
</protein>
<dbReference type="Gene3D" id="1.25.40.10">
    <property type="entry name" value="Tetratricopeptide repeat domain"/>
    <property type="match status" value="2"/>
</dbReference>
<feature type="non-terminal residue" evidence="5">
    <location>
        <position position="1"/>
    </location>
</feature>
<proteinExistence type="predicted"/>
<feature type="repeat" description="TPR" evidence="3">
    <location>
        <begin position="273"/>
        <end position="306"/>
    </location>
</feature>
<evidence type="ECO:0000256" key="3">
    <source>
        <dbReference type="PROSITE-ProRule" id="PRU00339"/>
    </source>
</evidence>
<dbReference type="PANTHER" id="PTHR44227">
    <property type="match status" value="1"/>
</dbReference>
<dbReference type="Proteomes" id="UP000440498">
    <property type="component" value="Unassembled WGS sequence"/>
</dbReference>
<keyword evidence="6" id="KW-1185">Reference proteome</keyword>
<name>A0A6A7NC85_9BURK</name>
<evidence type="ECO:0000313" key="6">
    <source>
        <dbReference type="Proteomes" id="UP000440498"/>
    </source>
</evidence>
<evidence type="ECO:0000256" key="1">
    <source>
        <dbReference type="ARBA" id="ARBA00022737"/>
    </source>
</evidence>
<dbReference type="InterPro" id="IPR011990">
    <property type="entry name" value="TPR-like_helical_dom_sf"/>
</dbReference>
<organism evidence="5 6">
    <name type="scientific">Rugamonas aquatica</name>
    <dbReference type="NCBI Taxonomy" id="2743357"/>
    <lineage>
        <taxon>Bacteria</taxon>
        <taxon>Pseudomonadati</taxon>
        <taxon>Pseudomonadota</taxon>
        <taxon>Betaproteobacteria</taxon>
        <taxon>Burkholderiales</taxon>
        <taxon>Oxalobacteraceae</taxon>
        <taxon>Telluria group</taxon>
        <taxon>Rugamonas</taxon>
    </lineage>
</organism>
<dbReference type="AlphaFoldDB" id="A0A6A7NC85"/>
<feature type="repeat" description="TPR" evidence="3">
    <location>
        <begin position="207"/>
        <end position="240"/>
    </location>
</feature>
<comment type="caution">
    <text evidence="5">The sequence shown here is derived from an EMBL/GenBank/DDBJ whole genome shotgun (WGS) entry which is preliminary data.</text>
</comment>
<dbReference type="EMBL" id="WHUG01000030">
    <property type="protein sequence ID" value="MQA42809.1"/>
    <property type="molecule type" value="Genomic_DNA"/>
</dbReference>
<accession>A0A6A7NC85</accession>
<evidence type="ECO:0000313" key="5">
    <source>
        <dbReference type="EMBL" id="MQA42809.1"/>
    </source>
</evidence>
<evidence type="ECO:0000256" key="2">
    <source>
        <dbReference type="ARBA" id="ARBA00022803"/>
    </source>
</evidence>
<reference evidence="5 6" key="1">
    <citation type="submission" date="2019-10" db="EMBL/GenBank/DDBJ databases">
        <title>Two novel species isolated from a subtropical stream in China.</title>
        <authorList>
            <person name="Lu H."/>
        </authorList>
    </citation>
    <scope>NUCLEOTIDE SEQUENCE [LARGE SCALE GENOMIC DNA]</scope>
    <source>
        <strain evidence="5 6">FT29W</strain>
    </source>
</reference>
<dbReference type="SUPFAM" id="SSF48452">
    <property type="entry name" value="TPR-like"/>
    <property type="match status" value="1"/>
</dbReference>
<sequence length="361" mass="38218">ADKAASASAEAPRGAARARAAAAATAPTESAGLDRDRLRLIGWIALLVLVAAGMGYYYWQAVLAPGAGSRLPPVPMPPMGATGATAVKVAVAPGSVEPLTDSAPIAPPAPARAANEELERRLIATEQALASTQQSIQQQMAQMSQPRPDQLPPIAAPDNSDIRVARASQQPVLAPALESGYQALNSGDLAQAQQQYETALRETPTSRDALLGLATLAARKGQADQAAAYYLRLLELDPNDSTAVAGLVGVRQGDSGQSEAKLRNILNTNPEAAPVLFALGNLQSQQGRWSEAQQSYFRAYTAMPDNADYAYNLAVGLDRLNQPKLALKYYQRALALAQDHAAAFDRNALRLRLHELNVSAR</sequence>
<keyword evidence="4" id="KW-0812">Transmembrane</keyword>
<dbReference type="RefSeq" id="WP_152841870.1">
    <property type="nucleotide sequence ID" value="NZ_WHUG01000030.1"/>
</dbReference>
<dbReference type="InterPro" id="IPR052346">
    <property type="entry name" value="O-mannosyl-transferase_TMTC"/>
</dbReference>
<evidence type="ECO:0000256" key="4">
    <source>
        <dbReference type="SAM" id="Phobius"/>
    </source>
</evidence>
<dbReference type="PANTHER" id="PTHR44227:SF3">
    <property type="entry name" value="PROTEIN O-MANNOSYL-TRANSFERASE TMTC4"/>
    <property type="match status" value="1"/>
</dbReference>
<gene>
    <name evidence="5" type="ORF">GEV02_32225</name>
</gene>
<dbReference type="InterPro" id="IPR019734">
    <property type="entry name" value="TPR_rpt"/>
</dbReference>
<keyword evidence="1" id="KW-0677">Repeat</keyword>
<dbReference type="SMART" id="SM00028">
    <property type="entry name" value="TPR"/>
    <property type="match status" value="3"/>
</dbReference>
<dbReference type="PROSITE" id="PS50005">
    <property type="entry name" value="TPR"/>
    <property type="match status" value="2"/>
</dbReference>
<feature type="transmembrane region" description="Helical" evidence="4">
    <location>
        <begin position="40"/>
        <end position="59"/>
    </location>
</feature>
<dbReference type="Pfam" id="PF13432">
    <property type="entry name" value="TPR_16"/>
    <property type="match status" value="2"/>
</dbReference>
<keyword evidence="4" id="KW-1133">Transmembrane helix</keyword>